<comment type="caution">
    <text evidence="2">The sequence shown here is derived from an EMBL/GenBank/DDBJ whole genome shotgun (WGS) entry which is preliminary data.</text>
</comment>
<evidence type="ECO:0000256" key="1">
    <source>
        <dbReference type="SAM" id="MobiDB-lite"/>
    </source>
</evidence>
<feature type="region of interest" description="Disordered" evidence="1">
    <location>
        <begin position="54"/>
        <end position="73"/>
    </location>
</feature>
<dbReference type="EMBL" id="LAZR01012599">
    <property type="protein sequence ID" value="KKM25980.1"/>
    <property type="molecule type" value="Genomic_DNA"/>
</dbReference>
<accession>A0A0F9LEV8</accession>
<sequence>MAFTLTWSPEGRAQYDEIKRAAIKAQATRRQTKKTKSSRQEGLFKQVQKALTHLAANPRHPSLKTHKYSSIADPSGKKRDLFEAYAQNDAPGAYRIFWHYGPAKNVISVVAITPHP</sequence>
<proteinExistence type="predicted"/>
<evidence type="ECO:0000313" key="2">
    <source>
        <dbReference type="EMBL" id="KKM25980.1"/>
    </source>
</evidence>
<gene>
    <name evidence="2" type="ORF">LCGC14_1589500</name>
</gene>
<dbReference type="AlphaFoldDB" id="A0A0F9LEV8"/>
<organism evidence="2">
    <name type="scientific">marine sediment metagenome</name>
    <dbReference type="NCBI Taxonomy" id="412755"/>
    <lineage>
        <taxon>unclassified sequences</taxon>
        <taxon>metagenomes</taxon>
        <taxon>ecological metagenomes</taxon>
    </lineage>
</organism>
<reference evidence="2" key="1">
    <citation type="journal article" date="2015" name="Nature">
        <title>Complex archaea that bridge the gap between prokaryotes and eukaryotes.</title>
        <authorList>
            <person name="Spang A."/>
            <person name="Saw J.H."/>
            <person name="Jorgensen S.L."/>
            <person name="Zaremba-Niedzwiedzka K."/>
            <person name="Martijn J."/>
            <person name="Lind A.E."/>
            <person name="van Eijk R."/>
            <person name="Schleper C."/>
            <person name="Guy L."/>
            <person name="Ettema T.J."/>
        </authorList>
    </citation>
    <scope>NUCLEOTIDE SEQUENCE</scope>
</reference>
<protein>
    <submittedName>
        <fullName evidence="2">Uncharacterized protein</fullName>
    </submittedName>
</protein>
<name>A0A0F9LEV8_9ZZZZ</name>